<keyword evidence="2" id="KW-1185">Reference proteome</keyword>
<name>A0ACB7RPJ7_HYAAI</name>
<sequence length="66" mass="7438">MEPKVLGKQRSNLYEVAEPSGDTFFVRIPRSFPGRNSAILGQQRNMKKKSYNTELDNVTGQPLILA</sequence>
<accession>A0ACB7RPJ7</accession>
<proteinExistence type="predicted"/>
<organism evidence="1 2">
    <name type="scientific">Hyalomma asiaticum</name>
    <name type="common">Tick</name>
    <dbReference type="NCBI Taxonomy" id="266040"/>
    <lineage>
        <taxon>Eukaryota</taxon>
        <taxon>Metazoa</taxon>
        <taxon>Ecdysozoa</taxon>
        <taxon>Arthropoda</taxon>
        <taxon>Chelicerata</taxon>
        <taxon>Arachnida</taxon>
        <taxon>Acari</taxon>
        <taxon>Parasitiformes</taxon>
        <taxon>Ixodida</taxon>
        <taxon>Ixodoidea</taxon>
        <taxon>Ixodidae</taxon>
        <taxon>Hyalomminae</taxon>
        <taxon>Hyalomma</taxon>
    </lineage>
</organism>
<evidence type="ECO:0000313" key="2">
    <source>
        <dbReference type="Proteomes" id="UP000821845"/>
    </source>
</evidence>
<reference evidence="1" key="1">
    <citation type="submission" date="2020-05" db="EMBL/GenBank/DDBJ databases">
        <title>Large-scale comparative analyses of tick genomes elucidate their genetic diversity and vector capacities.</title>
        <authorList>
            <person name="Jia N."/>
            <person name="Wang J."/>
            <person name="Shi W."/>
            <person name="Du L."/>
            <person name="Sun Y."/>
            <person name="Zhan W."/>
            <person name="Jiang J."/>
            <person name="Wang Q."/>
            <person name="Zhang B."/>
            <person name="Ji P."/>
            <person name="Sakyi L.B."/>
            <person name="Cui X."/>
            <person name="Yuan T."/>
            <person name="Jiang B."/>
            <person name="Yang W."/>
            <person name="Lam T.T.-Y."/>
            <person name="Chang Q."/>
            <person name="Ding S."/>
            <person name="Wang X."/>
            <person name="Zhu J."/>
            <person name="Ruan X."/>
            <person name="Zhao L."/>
            <person name="Wei J."/>
            <person name="Que T."/>
            <person name="Du C."/>
            <person name="Cheng J."/>
            <person name="Dai P."/>
            <person name="Han X."/>
            <person name="Huang E."/>
            <person name="Gao Y."/>
            <person name="Liu J."/>
            <person name="Shao H."/>
            <person name="Ye R."/>
            <person name="Li L."/>
            <person name="Wei W."/>
            <person name="Wang X."/>
            <person name="Wang C."/>
            <person name="Yang T."/>
            <person name="Huo Q."/>
            <person name="Li W."/>
            <person name="Guo W."/>
            <person name="Chen H."/>
            <person name="Zhou L."/>
            <person name="Ni X."/>
            <person name="Tian J."/>
            <person name="Zhou Y."/>
            <person name="Sheng Y."/>
            <person name="Liu T."/>
            <person name="Pan Y."/>
            <person name="Xia L."/>
            <person name="Li J."/>
            <person name="Zhao F."/>
            <person name="Cao W."/>
        </authorList>
    </citation>
    <scope>NUCLEOTIDE SEQUENCE</scope>
    <source>
        <strain evidence="1">Hyas-2018</strain>
    </source>
</reference>
<dbReference type="Proteomes" id="UP000821845">
    <property type="component" value="Chromosome 8"/>
</dbReference>
<gene>
    <name evidence="1" type="ORF">HPB50_019437</name>
</gene>
<protein>
    <submittedName>
        <fullName evidence="1">Uncharacterized protein</fullName>
    </submittedName>
</protein>
<comment type="caution">
    <text evidence="1">The sequence shown here is derived from an EMBL/GenBank/DDBJ whole genome shotgun (WGS) entry which is preliminary data.</text>
</comment>
<dbReference type="EMBL" id="CM023488">
    <property type="protein sequence ID" value="KAH6924553.1"/>
    <property type="molecule type" value="Genomic_DNA"/>
</dbReference>
<evidence type="ECO:0000313" key="1">
    <source>
        <dbReference type="EMBL" id="KAH6924553.1"/>
    </source>
</evidence>